<accession>A0A0N7ALC0</accession>
<feature type="binding site" evidence="16">
    <location>
        <position position="205"/>
    </location>
    <ligand>
        <name>a ubiquinone</name>
        <dbReference type="ChEBI" id="CHEBI:16389"/>
    </ligand>
</feature>
<dbReference type="GO" id="GO:0045275">
    <property type="term" value="C:respiratory chain complex III"/>
    <property type="evidence" value="ECO:0007669"/>
    <property type="project" value="InterPro"/>
</dbReference>
<evidence type="ECO:0000256" key="12">
    <source>
        <dbReference type="ARBA" id="ARBA00023004"/>
    </source>
</evidence>
<evidence type="ECO:0000256" key="13">
    <source>
        <dbReference type="ARBA" id="ARBA00023075"/>
    </source>
</evidence>
<evidence type="ECO:0000256" key="10">
    <source>
        <dbReference type="ARBA" id="ARBA00022982"/>
    </source>
</evidence>
<comment type="function">
    <text evidence="1 18">Component of the ubiquinol-cytochrome c reductase complex (complex III or cytochrome b-c1 complex) that is part of the mitochondrial respiratory chain. The b-c1 complex mediates electron transfer from ubiquinol to cytochrome c. Contributes to the generation of a proton gradient across the mitochondrial membrane that is then used for ATP synthesis.</text>
</comment>
<evidence type="ECO:0000256" key="1">
    <source>
        <dbReference type="ARBA" id="ARBA00002566"/>
    </source>
</evidence>
<feature type="transmembrane region" description="Helical" evidence="18">
    <location>
        <begin position="356"/>
        <end position="376"/>
    </location>
</feature>
<comment type="subcellular location">
    <subcellularLocation>
        <location evidence="2">Mitochondrion inner membrane</location>
        <topology evidence="2">Multi-pass membrane protein</topology>
    </subcellularLocation>
</comment>
<dbReference type="PROSITE" id="PS51002">
    <property type="entry name" value="CYTB_NTER"/>
    <property type="match status" value="1"/>
</dbReference>
<organism evidence="21">
    <name type="scientific">Tabachnickia sp. DVL-2014</name>
    <dbReference type="NCBI Taxonomy" id="1569960"/>
    <lineage>
        <taxon>Eukaryota</taxon>
        <taxon>Metazoa</taxon>
        <taxon>Porifera</taxon>
        <taxon>Hexactinellida</taxon>
        <taxon>Amphidiscophora</taxon>
        <taxon>Amphidiscosida</taxon>
        <taxon>Hyalonematidae</taxon>
        <taxon>Tabachnickia</taxon>
    </lineage>
</organism>
<evidence type="ECO:0000259" key="19">
    <source>
        <dbReference type="PROSITE" id="PS51002"/>
    </source>
</evidence>
<feature type="transmembrane region" description="Helical" evidence="18">
    <location>
        <begin position="185"/>
        <end position="204"/>
    </location>
</feature>
<feature type="binding site" description="axial binding residue" evidence="17">
    <location>
        <position position="87"/>
    </location>
    <ligand>
        <name>heme b</name>
        <dbReference type="ChEBI" id="CHEBI:60344"/>
        <label>b562</label>
    </ligand>
    <ligandPart>
        <name>Fe</name>
        <dbReference type="ChEBI" id="CHEBI:18248"/>
    </ligandPart>
</feature>
<keyword evidence="8 17" id="KW-0479">Metal-binding</keyword>
<keyword evidence="15 18" id="KW-0472">Membrane</keyword>
<dbReference type="Gene3D" id="1.20.810.10">
    <property type="entry name" value="Cytochrome Bc1 Complex, Chain C"/>
    <property type="match status" value="1"/>
</dbReference>
<keyword evidence="9" id="KW-0999">Mitochondrion inner membrane</keyword>
<evidence type="ECO:0000256" key="14">
    <source>
        <dbReference type="ARBA" id="ARBA00023128"/>
    </source>
</evidence>
<dbReference type="SUPFAM" id="SSF81648">
    <property type="entry name" value="a domain/subunit of cytochrome bc1 complex (Ubiquinol-cytochrome c reductase)"/>
    <property type="match status" value="1"/>
</dbReference>
<dbReference type="InterPro" id="IPR027387">
    <property type="entry name" value="Cytb/b6-like_sf"/>
</dbReference>
<comment type="similarity">
    <text evidence="18">Belongs to the cytochrome b family.</text>
</comment>
<proteinExistence type="inferred from homology"/>
<dbReference type="PANTHER" id="PTHR19271:SF16">
    <property type="entry name" value="CYTOCHROME B"/>
    <property type="match status" value="1"/>
</dbReference>
<dbReference type="InterPro" id="IPR036150">
    <property type="entry name" value="Cyt_b/b6_C_sf"/>
</dbReference>
<evidence type="ECO:0000256" key="18">
    <source>
        <dbReference type="RuleBase" id="RU362117"/>
    </source>
</evidence>
<feature type="domain" description="Cytochrome b/b6 N-terminal region profile" evidence="19">
    <location>
        <begin position="5"/>
        <end position="213"/>
    </location>
</feature>
<gene>
    <name evidence="21" type="primary">cob</name>
</gene>
<feature type="binding site" description="axial binding residue" evidence="17">
    <location>
        <position position="101"/>
    </location>
    <ligand>
        <name>heme b</name>
        <dbReference type="ChEBI" id="CHEBI:60344"/>
        <label>b566</label>
    </ligand>
    <ligandPart>
        <name>Fe</name>
        <dbReference type="ChEBI" id="CHEBI:18248"/>
    </ligandPart>
</feature>
<dbReference type="InterPro" id="IPR016174">
    <property type="entry name" value="Di-haem_cyt_TM"/>
</dbReference>
<dbReference type="EMBL" id="KM580074">
    <property type="protein sequence ID" value="AJF93992.1"/>
    <property type="molecule type" value="Genomic_DNA"/>
</dbReference>
<sequence length="385" mass="43905">MKNYNKPYRKKHFLINLLNPFIIDLPTPSNINYLWNFGSLLSLCLIIQLITGILLAMHYSPDIDTAFKTIAHITRDINKGFILRNLHANGASLFFLCIYIHIARSMYHGSWKNTITWNIGITLYILTILTAFIGYVLPWGQMSFWAATVITNLLSAIPFIGYKLVQWIWGGFSISGATLNRFYKLHYVLPFIILLLTIIHLLSLHNKGSNNPTGLQNTIDNITFHPYNSIKDIHGFTILAIILTLLTLHYPSLLTDPENFIPANSMITPIHIQPEWYFLYAYAILRSIPNKLGGTLALIASILILYSLPITQIYIYTSATFRPGLKSIFWLLITTFLLLTWIGSEPAEKPYTLASLIVSSWYFLLILILIPLNSIIEKQSLTKIN</sequence>
<feature type="transmembrane region" description="Helical" evidence="18">
    <location>
        <begin position="81"/>
        <end position="103"/>
    </location>
</feature>
<evidence type="ECO:0000256" key="7">
    <source>
        <dbReference type="ARBA" id="ARBA00022692"/>
    </source>
</evidence>
<feature type="transmembrane region" description="Helical" evidence="18">
    <location>
        <begin position="233"/>
        <end position="250"/>
    </location>
</feature>
<comment type="cofactor">
    <cofactor evidence="17">
        <name>heme</name>
        <dbReference type="ChEBI" id="CHEBI:30413"/>
    </cofactor>
    <text evidence="17">Binds 2 heme groups non-covalently.</text>
</comment>
<feature type="transmembrane region" description="Helical" evidence="18">
    <location>
        <begin position="328"/>
        <end position="344"/>
    </location>
</feature>
<evidence type="ECO:0000259" key="20">
    <source>
        <dbReference type="PROSITE" id="PS51003"/>
    </source>
</evidence>
<dbReference type="GO" id="GO:0008121">
    <property type="term" value="F:quinol-cytochrome-c reductase activity"/>
    <property type="evidence" value="ECO:0007669"/>
    <property type="project" value="InterPro"/>
</dbReference>
<name>A0A0N7ALC0_9METZ</name>
<evidence type="ECO:0000256" key="6">
    <source>
        <dbReference type="ARBA" id="ARBA00022660"/>
    </source>
</evidence>
<dbReference type="InterPro" id="IPR048259">
    <property type="entry name" value="Cytochrome_b_N_euk/bac"/>
</dbReference>
<dbReference type="GO" id="GO:0046872">
    <property type="term" value="F:metal ion binding"/>
    <property type="evidence" value="ECO:0007669"/>
    <property type="project" value="UniProtKB-UniRule"/>
</dbReference>
<dbReference type="CDD" id="cd00284">
    <property type="entry name" value="Cytochrome_b_N"/>
    <property type="match status" value="1"/>
</dbReference>
<keyword evidence="5 17" id="KW-0349">Heme</keyword>
<evidence type="ECO:0000256" key="11">
    <source>
        <dbReference type="ARBA" id="ARBA00022989"/>
    </source>
</evidence>
<dbReference type="GO" id="GO:0016491">
    <property type="term" value="F:oxidoreductase activity"/>
    <property type="evidence" value="ECO:0007669"/>
    <property type="project" value="UniProtKB-UniRule"/>
</dbReference>
<evidence type="ECO:0000256" key="5">
    <source>
        <dbReference type="ARBA" id="ARBA00022617"/>
    </source>
</evidence>
<evidence type="ECO:0000256" key="15">
    <source>
        <dbReference type="ARBA" id="ARBA00023136"/>
    </source>
</evidence>
<feature type="transmembrane region" description="Helical" evidence="18">
    <location>
        <begin position="144"/>
        <end position="165"/>
    </location>
</feature>
<dbReference type="InterPro" id="IPR030689">
    <property type="entry name" value="Cytochrome_b"/>
</dbReference>
<dbReference type="PANTHER" id="PTHR19271">
    <property type="entry name" value="CYTOCHROME B"/>
    <property type="match status" value="1"/>
</dbReference>
<feature type="transmembrane region" description="Helical" evidence="18">
    <location>
        <begin position="295"/>
        <end position="316"/>
    </location>
</feature>
<evidence type="ECO:0000256" key="4">
    <source>
        <dbReference type="ARBA" id="ARBA00022448"/>
    </source>
</evidence>
<keyword evidence="13" id="KW-0830">Ubiquinone</keyword>
<dbReference type="InterPro" id="IPR005798">
    <property type="entry name" value="Cyt_b/b6_C"/>
</dbReference>
<keyword evidence="12 17" id="KW-0408">Iron</keyword>
<keyword evidence="11 18" id="KW-1133">Transmembrane helix</keyword>
<comment type="cofactor">
    <cofactor evidence="18">
        <name>heme b</name>
        <dbReference type="ChEBI" id="CHEBI:60344"/>
    </cofactor>
    <text evidence="18">Binds 2 heme groups non-covalently.</text>
</comment>
<keyword evidence="4 18" id="KW-0813">Transport</keyword>
<evidence type="ECO:0000313" key="21">
    <source>
        <dbReference type="EMBL" id="AJF93992.1"/>
    </source>
</evidence>
<evidence type="ECO:0000256" key="17">
    <source>
        <dbReference type="PIRSR" id="PIRSR038885-2"/>
    </source>
</evidence>
<keyword evidence="10 18" id="KW-0249">Electron transport</keyword>
<dbReference type="GO" id="GO:0005743">
    <property type="term" value="C:mitochondrial inner membrane"/>
    <property type="evidence" value="ECO:0007669"/>
    <property type="project" value="UniProtKB-SubCell"/>
</dbReference>
<keyword evidence="7 18" id="KW-0812">Transmembrane</keyword>
<reference evidence="21" key="1">
    <citation type="journal article" date="2014" name="Gene">
        <title>Eight new mtDNA sequences of glass sponges reveal an extensive usage of +1 frameshifting in mitochondrial translation.</title>
        <authorList>
            <person name="Haen K.M."/>
            <person name="Pett W."/>
            <person name="Lavrov D.V."/>
        </authorList>
    </citation>
    <scope>NUCLEOTIDE SEQUENCE</scope>
</reference>
<feature type="binding site" description="axial binding residue" evidence="17">
    <location>
        <position position="186"/>
    </location>
    <ligand>
        <name>heme b</name>
        <dbReference type="ChEBI" id="CHEBI:60344"/>
        <label>b562</label>
    </ligand>
    <ligandPart>
        <name>Fe</name>
        <dbReference type="ChEBI" id="CHEBI:18248"/>
    </ligandPart>
</feature>
<keyword evidence="14 18" id="KW-0496">Mitochondrion</keyword>
<evidence type="ECO:0000256" key="2">
    <source>
        <dbReference type="ARBA" id="ARBA00004448"/>
    </source>
</evidence>
<protein>
    <recommendedName>
        <fullName evidence="3 18">Cytochrome b</fullName>
    </recommendedName>
</protein>
<dbReference type="Pfam" id="PF00033">
    <property type="entry name" value="Cytochrome_B"/>
    <property type="match status" value="1"/>
</dbReference>
<dbReference type="PIRSF" id="PIRSF038885">
    <property type="entry name" value="COB"/>
    <property type="match status" value="1"/>
</dbReference>
<feature type="transmembrane region" description="Helical" evidence="18">
    <location>
        <begin position="12"/>
        <end position="31"/>
    </location>
</feature>
<feature type="binding site" description="axial binding residue" evidence="17">
    <location>
        <position position="200"/>
    </location>
    <ligand>
        <name>heme b</name>
        <dbReference type="ChEBI" id="CHEBI:60344"/>
        <label>b566</label>
    </ligand>
    <ligandPart>
        <name>Fe</name>
        <dbReference type="ChEBI" id="CHEBI:18248"/>
    </ligandPart>
</feature>
<dbReference type="PROSITE" id="PS51003">
    <property type="entry name" value="CYTB_CTER"/>
    <property type="match status" value="1"/>
</dbReference>
<dbReference type="Pfam" id="PF00032">
    <property type="entry name" value="Cytochrom_B_C"/>
    <property type="match status" value="1"/>
</dbReference>
<dbReference type="AlphaFoldDB" id="A0A0N7ALC0"/>
<evidence type="ECO:0000256" key="8">
    <source>
        <dbReference type="ARBA" id="ARBA00022723"/>
    </source>
</evidence>
<evidence type="ECO:0000256" key="3">
    <source>
        <dbReference type="ARBA" id="ARBA00013531"/>
    </source>
</evidence>
<geneLocation type="mitochondrion" evidence="21"/>
<keyword evidence="21" id="KW-0560">Oxidoreductase</keyword>
<feature type="transmembrane region" description="Helical" evidence="18">
    <location>
        <begin position="37"/>
        <end position="60"/>
    </location>
</feature>
<evidence type="ECO:0000256" key="9">
    <source>
        <dbReference type="ARBA" id="ARBA00022792"/>
    </source>
</evidence>
<evidence type="ECO:0000256" key="16">
    <source>
        <dbReference type="PIRSR" id="PIRSR038885-1"/>
    </source>
</evidence>
<dbReference type="GO" id="GO:0006122">
    <property type="term" value="P:mitochondrial electron transport, ubiquinol to cytochrome c"/>
    <property type="evidence" value="ECO:0007669"/>
    <property type="project" value="TreeGrafter"/>
</dbReference>
<feature type="transmembrane region" description="Helical" evidence="18">
    <location>
        <begin position="115"/>
        <end position="137"/>
    </location>
</feature>
<feature type="domain" description="Cytochrome b/b6 C-terminal region profile" evidence="20">
    <location>
        <begin position="214"/>
        <end position="384"/>
    </location>
</feature>
<dbReference type="InterPro" id="IPR005797">
    <property type="entry name" value="Cyt_b/b6_N"/>
</dbReference>
<dbReference type="SUPFAM" id="SSF81342">
    <property type="entry name" value="Transmembrane di-heme cytochromes"/>
    <property type="match status" value="1"/>
</dbReference>
<keyword evidence="6 18" id="KW-0679">Respiratory chain</keyword>